<dbReference type="SUPFAM" id="SSF48452">
    <property type="entry name" value="TPR-like"/>
    <property type="match status" value="2"/>
</dbReference>
<evidence type="ECO:0000256" key="3">
    <source>
        <dbReference type="ARBA" id="ARBA00022553"/>
    </source>
</evidence>
<dbReference type="Gene3D" id="1.25.40.10">
    <property type="entry name" value="Tetratricopeptide repeat domain"/>
    <property type="match status" value="2"/>
</dbReference>
<keyword evidence="3" id="KW-0597">Phosphoprotein</keyword>
<dbReference type="SMART" id="SM00065">
    <property type="entry name" value="GAF"/>
    <property type="match status" value="2"/>
</dbReference>
<gene>
    <name evidence="5" type="ORF">KDM90_11510</name>
</gene>
<feature type="domain" description="Histidine kinase" evidence="4">
    <location>
        <begin position="727"/>
        <end position="959"/>
    </location>
</feature>
<dbReference type="Gene3D" id="3.30.565.10">
    <property type="entry name" value="Histidine kinase-like ATPase, C-terminal domain"/>
    <property type="match status" value="1"/>
</dbReference>
<sequence length="965" mass="109144">MNEILQRIEQCSRRHPKLAIRMFEGFEHAALKEERHSLALNALVKRFFVCERLGLASSLNDALFAGLQTAEHLGLPYQAGKIMLCVGRIRYTQGVYKEAIRFWTRCIDLCRVTHDAEVLIEARIGLGQIYDALGDWETGARFHRYAGELLTTFDRPYLKSKQAINLGVNSMNMGQRQLAKELFLEAIVQAERGGVAEYVAEAHWHLGVLAYQEAQFDLALMEVKKAIHLAERCDYAWLLGAASNTLGEILIARGNTDTAIQTYLNALSHAEKIGSRQQRALCCNALSHLYETTGQAQLALNFARTHHQLVSEIADSSVIDKFRELREYDLSRKPPVELLLDLSSNSQLEEKSLSEALRHICDESLKILQVDSICLWLKDKQQLRCEMISGELPFRFQVGKCLEQKDFLKYFQVIQNLHTPVAIHDLRIHPAAAELTELYQDAGLHSLLEISVRLHGQQVGVISFGKAHQRKNWTREYLLFGSHIANLIQQMISHEEYRQAQSRLENRVAERTQELQERTELLRTAHQNIFILSEIGREITSQLDRESIIQTLYQHLHKLIPAELLSVGIYKAEQGMIDFPCNVLSGVNLLPFHRSLQDPDLLSVWCVQHRRPIYINDIHEDYLHYVGIEGLDKLVVSEAFDGQHLDFAPLSMIYVPLIVKDRVLGLLSMQSSQRYAFERMHVDMLTTLAAYTAVAFDNADTYQQLSSAQQLLMSKEKLAALGALVAGIAHEINTPLGNCLLTATTLKENSRQFVEQFESGTLKRSGFLHFTEVLTEANEMLLRNLVNASELISSFKQVSVDQTSQQRRTFNLLKTSQEIVRTMQSRISKHGHHITIDISDKINIDSYPGPYGQVITNFINNALLHGFENRDSGTMQLSAEIFDKQHVKICFSDDGNGIRPEHLRRVFDPFFTTKLGHGGSGLGMNIVHNIVTDLLGGSIAVDSEIDVGTRITLILPIAVNAESLQ</sequence>
<evidence type="ECO:0000256" key="1">
    <source>
        <dbReference type="ARBA" id="ARBA00000085"/>
    </source>
</evidence>
<evidence type="ECO:0000313" key="5">
    <source>
        <dbReference type="EMBL" id="MBR7800625.1"/>
    </source>
</evidence>
<comment type="catalytic activity">
    <reaction evidence="1">
        <text>ATP + protein L-histidine = ADP + protein N-phospho-L-histidine.</text>
        <dbReference type="EC" id="2.7.13.3"/>
    </reaction>
</comment>
<dbReference type="Gene3D" id="3.30.450.40">
    <property type="match status" value="2"/>
</dbReference>
<dbReference type="SMART" id="SM00387">
    <property type="entry name" value="HATPase_c"/>
    <property type="match status" value="1"/>
</dbReference>
<dbReference type="Pfam" id="PF01590">
    <property type="entry name" value="GAF"/>
    <property type="match status" value="1"/>
</dbReference>
<dbReference type="EMBL" id="JAGSPJ010000004">
    <property type="protein sequence ID" value="MBR7800625.1"/>
    <property type="molecule type" value="Genomic_DNA"/>
</dbReference>
<dbReference type="PANTHER" id="PTHR43065:SF42">
    <property type="entry name" value="TWO-COMPONENT SENSOR PPRA"/>
    <property type="match status" value="1"/>
</dbReference>
<dbReference type="Gene3D" id="1.10.287.130">
    <property type="match status" value="1"/>
</dbReference>
<evidence type="ECO:0000313" key="6">
    <source>
        <dbReference type="Proteomes" id="UP000678545"/>
    </source>
</evidence>
<dbReference type="SUPFAM" id="SSF55874">
    <property type="entry name" value="ATPase domain of HSP90 chaperone/DNA topoisomerase II/histidine kinase"/>
    <property type="match status" value="1"/>
</dbReference>
<dbReference type="InterPro" id="IPR029016">
    <property type="entry name" value="GAF-like_dom_sf"/>
</dbReference>
<dbReference type="SUPFAM" id="SSF47384">
    <property type="entry name" value="Homodimeric domain of signal transducing histidine kinase"/>
    <property type="match status" value="1"/>
</dbReference>
<dbReference type="InterPro" id="IPR005467">
    <property type="entry name" value="His_kinase_dom"/>
</dbReference>
<dbReference type="InterPro" id="IPR003661">
    <property type="entry name" value="HisK_dim/P_dom"/>
</dbReference>
<dbReference type="EC" id="2.7.13.3" evidence="2"/>
<dbReference type="PANTHER" id="PTHR43065">
    <property type="entry name" value="SENSOR HISTIDINE KINASE"/>
    <property type="match status" value="1"/>
</dbReference>
<proteinExistence type="predicted"/>
<dbReference type="SUPFAM" id="SSF55781">
    <property type="entry name" value="GAF domain-like"/>
    <property type="match status" value="2"/>
</dbReference>
<dbReference type="InterPro" id="IPR003594">
    <property type="entry name" value="HATPase_dom"/>
</dbReference>
<dbReference type="InterPro" id="IPR004358">
    <property type="entry name" value="Sig_transdc_His_kin-like_C"/>
</dbReference>
<comment type="caution">
    <text evidence="5">The sequence shown here is derived from an EMBL/GenBank/DDBJ whole genome shotgun (WGS) entry which is preliminary data.</text>
</comment>
<dbReference type="InterPro" id="IPR011990">
    <property type="entry name" value="TPR-like_helical_dom_sf"/>
</dbReference>
<dbReference type="Pfam" id="PF02518">
    <property type="entry name" value="HATPase_c"/>
    <property type="match status" value="1"/>
</dbReference>
<dbReference type="PRINTS" id="PR00344">
    <property type="entry name" value="BCTRLSENSOR"/>
</dbReference>
<dbReference type="RefSeq" id="WP_212675744.1">
    <property type="nucleotide sequence ID" value="NZ_JAGSPJ010000004.1"/>
</dbReference>
<dbReference type="InterPro" id="IPR019734">
    <property type="entry name" value="TPR_rpt"/>
</dbReference>
<dbReference type="InterPro" id="IPR036890">
    <property type="entry name" value="HATPase_C_sf"/>
</dbReference>
<organism evidence="5 6">
    <name type="scientific">Undibacterium fentianense</name>
    <dbReference type="NCBI Taxonomy" id="2828728"/>
    <lineage>
        <taxon>Bacteria</taxon>
        <taxon>Pseudomonadati</taxon>
        <taxon>Pseudomonadota</taxon>
        <taxon>Betaproteobacteria</taxon>
        <taxon>Burkholderiales</taxon>
        <taxon>Oxalobacteraceae</taxon>
        <taxon>Undibacterium</taxon>
    </lineage>
</organism>
<keyword evidence="6" id="KW-1185">Reference proteome</keyword>
<name>A0A941IH46_9BURK</name>
<reference evidence="5" key="1">
    <citation type="submission" date="2021-04" db="EMBL/GenBank/DDBJ databases">
        <title>novel species isolated from subtropical streams in China.</title>
        <authorList>
            <person name="Lu H."/>
        </authorList>
    </citation>
    <scope>NUCLEOTIDE SEQUENCE</scope>
    <source>
        <strain evidence="5">FT137W</strain>
    </source>
</reference>
<dbReference type="SMART" id="SM00028">
    <property type="entry name" value="TPR"/>
    <property type="match status" value="5"/>
</dbReference>
<protein>
    <recommendedName>
        <fullName evidence="2">histidine kinase</fullName>
        <ecNumber evidence="2">2.7.13.3</ecNumber>
    </recommendedName>
</protein>
<dbReference type="CDD" id="cd00082">
    <property type="entry name" value="HisKA"/>
    <property type="match status" value="1"/>
</dbReference>
<evidence type="ECO:0000256" key="2">
    <source>
        <dbReference type="ARBA" id="ARBA00012438"/>
    </source>
</evidence>
<dbReference type="GO" id="GO:0000155">
    <property type="term" value="F:phosphorelay sensor kinase activity"/>
    <property type="evidence" value="ECO:0007669"/>
    <property type="project" value="InterPro"/>
</dbReference>
<dbReference type="Proteomes" id="UP000678545">
    <property type="component" value="Unassembled WGS sequence"/>
</dbReference>
<dbReference type="InterPro" id="IPR036097">
    <property type="entry name" value="HisK_dim/P_sf"/>
</dbReference>
<dbReference type="AlphaFoldDB" id="A0A941IH46"/>
<dbReference type="Pfam" id="PF13185">
    <property type="entry name" value="GAF_2"/>
    <property type="match status" value="1"/>
</dbReference>
<evidence type="ECO:0000259" key="4">
    <source>
        <dbReference type="PROSITE" id="PS50109"/>
    </source>
</evidence>
<dbReference type="InterPro" id="IPR003018">
    <property type="entry name" value="GAF"/>
</dbReference>
<dbReference type="PROSITE" id="PS50109">
    <property type="entry name" value="HIS_KIN"/>
    <property type="match status" value="1"/>
</dbReference>
<accession>A0A941IH46</accession>